<proteinExistence type="predicted"/>
<accession>A0A1V4H0K1</accession>
<dbReference type="PANTHER" id="PTHR46652:SF3">
    <property type="entry name" value="LEUCINE-RICH REPEAT-CONTAINING PROTEIN 9"/>
    <property type="match status" value="1"/>
</dbReference>
<dbReference type="EMBL" id="MXAN01000016">
    <property type="protein sequence ID" value="OPH38405.1"/>
    <property type="molecule type" value="Genomic_DNA"/>
</dbReference>
<dbReference type="RefSeq" id="WP_062500860.1">
    <property type="nucleotide sequence ID" value="NZ_MXAN01000016.1"/>
</dbReference>
<evidence type="ECO:0000256" key="2">
    <source>
        <dbReference type="ARBA" id="ARBA00022737"/>
    </source>
</evidence>
<evidence type="ECO:0000256" key="1">
    <source>
        <dbReference type="ARBA" id="ARBA00022614"/>
    </source>
</evidence>
<dbReference type="InterPro" id="IPR001611">
    <property type="entry name" value="Leu-rich_rpt"/>
</dbReference>
<dbReference type="InterPro" id="IPR025875">
    <property type="entry name" value="Leu-rich_rpt_4"/>
</dbReference>
<dbReference type="Proteomes" id="UP000191025">
    <property type="component" value="Unassembled WGS sequence"/>
</dbReference>
<dbReference type="InterPro" id="IPR050836">
    <property type="entry name" value="SDS22/Internalin_LRR"/>
</dbReference>
<dbReference type="InterPro" id="IPR032675">
    <property type="entry name" value="LRR_dom_sf"/>
</dbReference>
<evidence type="ECO:0000313" key="3">
    <source>
        <dbReference type="EMBL" id="OPH38405.1"/>
    </source>
</evidence>
<evidence type="ECO:0000313" key="4">
    <source>
        <dbReference type="Proteomes" id="UP000191025"/>
    </source>
</evidence>
<reference evidence="4" key="1">
    <citation type="submission" date="2017-03" db="EMBL/GenBank/DDBJ databases">
        <title>Draft genome sequence of Moraxella equi CCUG 4950T type strain.</title>
        <authorList>
            <person name="Salva-Serra F."/>
            <person name="Engstrom-Jakobsson H."/>
            <person name="Thorell K."/>
            <person name="Jaen-Luchoro D."/>
            <person name="Gonzales-Siles L."/>
            <person name="Karlsson R."/>
            <person name="Yazdan S."/>
            <person name="Boulund F."/>
            <person name="Johnning A."/>
            <person name="Engstrand L."/>
            <person name="Kristiansson E."/>
            <person name="Moore E."/>
        </authorList>
    </citation>
    <scope>NUCLEOTIDE SEQUENCE [LARGE SCALE GENOMIC DNA]</scope>
    <source>
        <strain evidence="4">CCUG 4441</strain>
    </source>
</reference>
<keyword evidence="1" id="KW-0433">Leucine-rich repeat</keyword>
<dbReference type="Pfam" id="PF12799">
    <property type="entry name" value="LRR_4"/>
    <property type="match status" value="1"/>
</dbReference>
<keyword evidence="2" id="KW-0677">Repeat</keyword>
<comment type="caution">
    <text evidence="3">The sequence shown here is derived from an EMBL/GenBank/DDBJ whole genome shotgun (WGS) entry which is preliminary data.</text>
</comment>
<sequence length="98" mass="11249">MEELNLGVNRISDISPLRHLSSLTDLAIWHNQISDISPLAHLKELTKLNCEYNQITDYRPLFDLDLKKLHIEYAKGRANGDEELAELAKHLPDCEIIN</sequence>
<organism evidence="3 4">
    <name type="scientific">Moraxella lacunata</name>
    <dbReference type="NCBI Taxonomy" id="477"/>
    <lineage>
        <taxon>Bacteria</taxon>
        <taxon>Pseudomonadati</taxon>
        <taxon>Pseudomonadota</taxon>
        <taxon>Gammaproteobacteria</taxon>
        <taxon>Moraxellales</taxon>
        <taxon>Moraxellaceae</taxon>
        <taxon>Moraxella</taxon>
    </lineage>
</organism>
<gene>
    <name evidence="3" type="ORF">B5J94_03535</name>
</gene>
<dbReference type="PROSITE" id="PS51450">
    <property type="entry name" value="LRR"/>
    <property type="match status" value="2"/>
</dbReference>
<evidence type="ECO:0008006" key="5">
    <source>
        <dbReference type="Google" id="ProtNLM"/>
    </source>
</evidence>
<protein>
    <recommendedName>
        <fullName evidence="5">Internalin-A</fullName>
    </recommendedName>
</protein>
<dbReference type="SUPFAM" id="SSF52058">
    <property type="entry name" value="L domain-like"/>
    <property type="match status" value="1"/>
</dbReference>
<dbReference type="AlphaFoldDB" id="A0A1V4H0K1"/>
<dbReference type="PANTHER" id="PTHR46652">
    <property type="entry name" value="LEUCINE-RICH REPEAT AND IQ DOMAIN-CONTAINING PROTEIN 1-RELATED"/>
    <property type="match status" value="1"/>
</dbReference>
<name>A0A1V4H0K1_MORLA</name>
<dbReference type="Gene3D" id="3.80.10.10">
    <property type="entry name" value="Ribonuclease Inhibitor"/>
    <property type="match status" value="1"/>
</dbReference>